<protein>
    <submittedName>
        <fullName evidence="1">Uncharacterized protein</fullName>
    </submittedName>
</protein>
<proteinExistence type="predicted"/>
<evidence type="ECO:0000313" key="2">
    <source>
        <dbReference type="Proteomes" id="UP000024836"/>
    </source>
</evidence>
<dbReference type="EMBL" id="AQQY01000005">
    <property type="protein sequence ID" value="KCV81973.1"/>
    <property type="molecule type" value="Genomic_DNA"/>
</dbReference>
<accession>A0A058ZK79</accession>
<dbReference type="InterPro" id="IPR045386">
    <property type="entry name" value="DUF6525"/>
</dbReference>
<comment type="caution">
    <text evidence="1">The sequence shown here is derived from an EMBL/GenBank/DDBJ whole genome shotgun (WGS) entry which is preliminary data.</text>
</comment>
<keyword evidence="2" id="KW-1185">Reference proteome</keyword>
<organism evidence="1 2">
    <name type="scientific">Actibacterium atlanticum</name>
    <dbReference type="NCBI Taxonomy" id="1461693"/>
    <lineage>
        <taxon>Bacteria</taxon>
        <taxon>Pseudomonadati</taxon>
        <taxon>Pseudomonadota</taxon>
        <taxon>Alphaproteobacteria</taxon>
        <taxon>Rhodobacterales</taxon>
        <taxon>Roseobacteraceae</taxon>
        <taxon>Actibacterium</taxon>
    </lineage>
</organism>
<reference evidence="1 2" key="1">
    <citation type="submission" date="2013-04" db="EMBL/GenBank/DDBJ databases">
        <title>Shimia sp. 22II-S11-Z10 Genome Sequencing.</title>
        <authorList>
            <person name="Lai Q."/>
            <person name="Li G."/>
            <person name="Shao Z."/>
        </authorList>
    </citation>
    <scope>NUCLEOTIDE SEQUENCE [LARGE SCALE GENOMIC DNA]</scope>
    <source>
        <strain evidence="2">22II-S11-Z10</strain>
    </source>
</reference>
<sequence length="59" mass="6634">MPPELRQWLSQARLPWSARSARRIWNKAVQDGGAEAALARLEAAEIATLRRDDPLGLPR</sequence>
<dbReference type="Proteomes" id="UP000024836">
    <property type="component" value="Unassembled WGS sequence"/>
</dbReference>
<dbReference type="AlphaFoldDB" id="A0A058ZK79"/>
<gene>
    <name evidence="1" type="ORF">ATO10_09008</name>
</gene>
<name>A0A058ZK79_9RHOB</name>
<evidence type="ECO:0000313" key="1">
    <source>
        <dbReference type="EMBL" id="KCV81973.1"/>
    </source>
</evidence>
<dbReference type="Pfam" id="PF20135">
    <property type="entry name" value="DUF6525"/>
    <property type="match status" value="1"/>
</dbReference>
<dbReference type="STRING" id="1461693.ATO10_09008"/>